<feature type="transmembrane region" description="Helical" evidence="6">
    <location>
        <begin position="181"/>
        <end position="202"/>
    </location>
</feature>
<feature type="transmembrane region" description="Helical" evidence="6">
    <location>
        <begin position="361"/>
        <end position="377"/>
    </location>
</feature>
<keyword evidence="3 6" id="KW-0812">Transmembrane</keyword>
<keyword evidence="4 6" id="KW-1133">Transmembrane helix</keyword>
<feature type="transmembrane region" description="Helical" evidence="6">
    <location>
        <begin position="383"/>
        <end position="402"/>
    </location>
</feature>
<feature type="transmembrane region" description="Helical" evidence="6">
    <location>
        <begin position="214"/>
        <end position="236"/>
    </location>
</feature>
<evidence type="ECO:0000256" key="4">
    <source>
        <dbReference type="ARBA" id="ARBA00022989"/>
    </source>
</evidence>
<dbReference type="InterPro" id="IPR001958">
    <property type="entry name" value="Tet-R_TetA/multi-R_MdtG-like"/>
</dbReference>
<dbReference type="EMBL" id="FNVA01000007">
    <property type="protein sequence ID" value="SEG60177.1"/>
    <property type="molecule type" value="Genomic_DNA"/>
</dbReference>
<feature type="transmembrane region" description="Helical" evidence="6">
    <location>
        <begin position="84"/>
        <end position="104"/>
    </location>
</feature>
<dbReference type="PROSITE" id="PS50850">
    <property type="entry name" value="MFS"/>
    <property type="match status" value="1"/>
</dbReference>
<feature type="transmembrane region" description="Helical" evidence="6">
    <location>
        <begin position="156"/>
        <end position="175"/>
    </location>
</feature>
<reference evidence="8 9" key="1">
    <citation type="submission" date="2016-10" db="EMBL/GenBank/DDBJ databases">
        <authorList>
            <person name="de Groot N.N."/>
        </authorList>
    </citation>
    <scope>NUCLEOTIDE SEQUENCE [LARGE SCALE GENOMIC DNA]</scope>
    <source>
        <strain evidence="8 9">DSM 22489</strain>
    </source>
</reference>
<keyword evidence="5 6" id="KW-0472">Membrane</keyword>
<protein>
    <submittedName>
        <fullName evidence="8">MFS transporter, DHA1 family, tetracycline resistance protein</fullName>
    </submittedName>
</protein>
<dbReference type="AlphaFoldDB" id="A0A1H6BII6"/>
<dbReference type="GO" id="GO:0022857">
    <property type="term" value="F:transmembrane transporter activity"/>
    <property type="evidence" value="ECO:0007669"/>
    <property type="project" value="InterPro"/>
</dbReference>
<dbReference type="InterPro" id="IPR036259">
    <property type="entry name" value="MFS_trans_sf"/>
</dbReference>
<comment type="subcellular location">
    <subcellularLocation>
        <location evidence="1">Membrane</location>
        <topology evidence="1">Multi-pass membrane protein</topology>
    </subcellularLocation>
</comment>
<organism evidence="8 9">
    <name type="scientific">Bryocella elongata</name>
    <dbReference type="NCBI Taxonomy" id="863522"/>
    <lineage>
        <taxon>Bacteria</taxon>
        <taxon>Pseudomonadati</taxon>
        <taxon>Acidobacteriota</taxon>
        <taxon>Terriglobia</taxon>
        <taxon>Terriglobales</taxon>
        <taxon>Acidobacteriaceae</taxon>
        <taxon>Bryocella</taxon>
    </lineage>
</organism>
<evidence type="ECO:0000256" key="5">
    <source>
        <dbReference type="ARBA" id="ARBA00023136"/>
    </source>
</evidence>
<evidence type="ECO:0000259" key="7">
    <source>
        <dbReference type="PROSITE" id="PS50850"/>
    </source>
</evidence>
<dbReference type="SUPFAM" id="SSF103473">
    <property type="entry name" value="MFS general substrate transporter"/>
    <property type="match status" value="1"/>
</dbReference>
<dbReference type="PANTHER" id="PTHR23504:SF15">
    <property type="entry name" value="MAJOR FACILITATOR SUPERFAMILY (MFS) PROFILE DOMAIN-CONTAINING PROTEIN"/>
    <property type="match status" value="1"/>
</dbReference>
<keyword evidence="9" id="KW-1185">Reference proteome</keyword>
<dbReference type="PRINTS" id="PR01035">
    <property type="entry name" value="TCRTETA"/>
</dbReference>
<dbReference type="Proteomes" id="UP000236728">
    <property type="component" value="Unassembled WGS sequence"/>
</dbReference>
<evidence type="ECO:0000313" key="9">
    <source>
        <dbReference type="Proteomes" id="UP000236728"/>
    </source>
</evidence>
<dbReference type="Pfam" id="PF07690">
    <property type="entry name" value="MFS_1"/>
    <property type="match status" value="1"/>
</dbReference>
<feature type="transmembrane region" description="Helical" evidence="6">
    <location>
        <begin position="330"/>
        <end position="349"/>
    </location>
</feature>
<feature type="transmembrane region" description="Helical" evidence="6">
    <location>
        <begin position="456"/>
        <end position="474"/>
    </location>
</feature>
<keyword evidence="2" id="KW-0813">Transport</keyword>
<proteinExistence type="predicted"/>
<feature type="transmembrane region" description="Helical" evidence="6">
    <location>
        <begin position="242"/>
        <end position="262"/>
    </location>
</feature>
<dbReference type="PANTHER" id="PTHR23504">
    <property type="entry name" value="MAJOR FACILITATOR SUPERFAMILY DOMAIN-CONTAINING PROTEIN 10"/>
    <property type="match status" value="1"/>
</dbReference>
<feature type="domain" description="Major facilitator superfamily (MFS) profile" evidence="7">
    <location>
        <begin position="85"/>
        <end position="479"/>
    </location>
</feature>
<feature type="transmembrane region" description="Helical" evidence="6">
    <location>
        <begin position="124"/>
        <end position="144"/>
    </location>
</feature>
<accession>A0A1H6BII6</accession>
<feature type="transmembrane region" description="Helical" evidence="6">
    <location>
        <begin position="423"/>
        <end position="441"/>
    </location>
</feature>
<name>A0A1H6BII6_9BACT</name>
<evidence type="ECO:0000256" key="3">
    <source>
        <dbReference type="ARBA" id="ARBA00022692"/>
    </source>
</evidence>
<dbReference type="GO" id="GO:0016020">
    <property type="term" value="C:membrane"/>
    <property type="evidence" value="ECO:0007669"/>
    <property type="project" value="UniProtKB-SubCell"/>
</dbReference>
<sequence>MPISRKAGVLFALQEPLIAPAILDAMSDNPSNLTEPIPPDLNGGIDPSEQPNPMLGEPETVEAVGAEGVGTGMPGIEAPQGRRAAATFIFLTVALDMLAMGMILPVLPKLIEGFVNGNDAKTATWLGIFGTLFAGMQFFFSPVLGSLSDRYGRRPIVLLSNFGLGCDYIVMALAPTLPWLFLGRVISGLTASSVPTAMAYMADVTPPEKRAGAFGMLNAAFGVGFVLGPALGGVLGNVNPRLPFWIAAVLSLLNGMYGLFVLPESLKAEHRSRFSWKRANPIGSLQLFRSVKGVLPLAFLLLLGYIAQQSLMSAYMIYVYSRYHWTAQTGGLSLAVVGIVTGIYGAMLVKPAVKWIGERRSILLGYVGGAIGYWMFGFSKTGLLVWLGIPLLNLMSIAWPAAQSIMSKVIPPNQQGALQGATNSLRGIAGLIGPSLFTRVFADSLGVHPVFPTEGAPFYLAGLMLVAGLVLLFMSSIGRPVEVPAA</sequence>
<evidence type="ECO:0000256" key="2">
    <source>
        <dbReference type="ARBA" id="ARBA00022448"/>
    </source>
</evidence>
<dbReference type="CDD" id="cd17388">
    <property type="entry name" value="MFS_TetA"/>
    <property type="match status" value="1"/>
</dbReference>
<feature type="transmembrane region" description="Helical" evidence="6">
    <location>
        <begin position="294"/>
        <end position="318"/>
    </location>
</feature>
<evidence type="ECO:0000313" key="8">
    <source>
        <dbReference type="EMBL" id="SEG60177.1"/>
    </source>
</evidence>
<dbReference type="InterPro" id="IPR011701">
    <property type="entry name" value="MFS"/>
</dbReference>
<evidence type="ECO:0000256" key="1">
    <source>
        <dbReference type="ARBA" id="ARBA00004141"/>
    </source>
</evidence>
<dbReference type="InterPro" id="IPR020846">
    <property type="entry name" value="MFS_dom"/>
</dbReference>
<dbReference type="Gene3D" id="1.20.1250.20">
    <property type="entry name" value="MFS general substrate transporter like domains"/>
    <property type="match status" value="1"/>
</dbReference>
<evidence type="ECO:0000256" key="6">
    <source>
        <dbReference type="SAM" id="Phobius"/>
    </source>
</evidence>
<gene>
    <name evidence="8" type="ORF">SAMN05421819_3710</name>
</gene>
<dbReference type="RefSeq" id="WP_235011699.1">
    <property type="nucleotide sequence ID" value="NZ_FNVA01000007.1"/>
</dbReference>